<reference evidence="9 10" key="1">
    <citation type="journal article" date="2013" name="Genome Announc.">
        <title>The Draft Genome Sequence of Sphingomonas paucimobilis Strain HER1398 (Proteobacteria), Host to the Giant PAU Phage, Indicates That It Is a Member of the Genus Sphingobacterium (Bacteroidetes).</title>
        <authorList>
            <person name="White R.A.III."/>
            <person name="Suttle C.A."/>
        </authorList>
    </citation>
    <scope>NUCLEOTIDE SEQUENCE [LARGE SCALE GENOMIC DNA]</scope>
    <source>
        <strain evidence="9 10">HER1398</strain>
    </source>
</reference>
<keyword evidence="5" id="KW-0998">Cell outer membrane</keyword>
<evidence type="ECO:0000259" key="7">
    <source>
        <dbReference type="Pfam" id="PF14322"/>
    </source>
</evidence>
<evidence type="ECO:0000259" key="6">
    <source>
        <dbReference type="Pfam" id="PF07980"/>
    </source>
</evidence>
<proteinExistence type="inferred from homology"/>
<dbReference type="GO" id="GO:0009279">
    <property type="term" value="C:cell outer membrane"/>
    <property type="evidence" value="ECO:0007669"/>
    <property type="project" value="UniProtKB-SubCell"/>
</dbReference>
<comment type="subcellular location">
    <subcellularLocation>
        <location evidence="1">Cell outer membrane</location>
    </subcellularLocation>
</comment>
<dbReference type="eggNOG" id="COG0388">
    <property type="taxonomic scope" value="Bacteria"/>
</dbReference>
<dbReference type="RefSeq" id="WP_021069459.1">
    <property type="nucleotide sequence ID" value="NZ_ATDL01000007.1"/>
</dbReference>
<evidence type="ECO:0000256" key="1">
    <source>
        <dbReference type="ARBA" id="ARBA00004442"/>
    </source>
</evidence>
<sequence>MKKLFLFYILIGGVLLQGCKEFLDLPPKNQRAVTTLSDLKSVLAGYLDAFAKSNTQPIVGPYPIVTEDQNMMFEAYSDNFDFKANMGQYVNPQNNNKNEKFYANNLLFNNIETVDAIWNKYYETIGFLNALIDQSDELVIADPNELLRVKGEMLVHRAYYVFKLQQYFAPMDDESMGIPLYLHSGKEVIGVEMKRKKSSEVYTVIIEDLKKSLEYFHSVGAKEGYSRFFNERFIQNLLAQVYWFKAETASKAPDDYQSAIQYAKGAIAGVDERIPSTLAAFQSVQQNLDTQYPAIYMQGRNYGGIAGFFGSPWDYMGFAPANLIVASDLLALFDNNDFRKEAYFVNNTLSSAWPDGAAYGAKYVRVHLFTPEEAYLILAEAYFRNNEEGEALNTLNKFKGFRGATVKNNLTGENLLNEIINERRKEFFTDTDKRWIDLKRYKIGNISRNLRFFDKNFDVKVSANDYHYALPIPLAELQENPDIVPNEGWNPIIF</sequence>
<keyword evidence="4" id="KW-0472">Membrane</keyword>
<gene>
    <name evidence="8" type="ORF">M472_03720</name>
    <name evidence="9" type="ORF">M472_16290</name>
</gene>
<dbReference type="InterPro" id="IPR033985">
    <property type="entry name" value="SusD-like_N"/>
</dbReference>
<dbReference type="PROSITE" id="PS51257">
    <property type="entry name" value="PROKAR_LIPOPROTEIN"/>
    <property type="match status" value="1"/>
</dbReference>
<dbReference type="EMBL" id="ATDL01000021">
    <property type="protein sequence ID" value="ERJ57868.1"/>
    <property type="molecule type" value="Genomic_DNA"/>
</dbReference>
<evidence type="ECO:0000313" key="8">
    <source>
        <dbReference type="EMBL" id="ERJ57868.1"/>
    </source>
</evidence>
<protein>
    <recommendedName>
        <fullName evidence="11">RagB/SusD family nutrient uptake outer membrane protein</fullName>
    </recommendedName>
</protein>
<dbReference type="Gene3D" id="1.25.40.390">
    <property type="match status" value="1"/>
</dbReference>
<evidence type="ECO:0000256" key="3">
    <source>
        <dbReference type="ARBA" id="ARBA00022729"/>
    </source>
</evidence>
<evidence type="ECO:0000313" key="10">
    <source>
        <dbReference type="Proteomes" id="UP000016584"/>
    </source>
</evidence>
<keyword evidence="10" id="KW-1185">Reference proteome</keyword>
<evidence type="ECO:0000256" key="4">
    <source>
        <dbReference type="ARBA" id="ARBA00023136"/>
    </source>
</evidence>
<comment type="similarity">
    <text evidence="2">Belongs to the SusD family.</text>
</comment>
<evidence type="ECO:0000256" key="5">
    <source>
        <dbReference type="ARBA" id="ARBA00023237"/>
    </source>
</evidence>
<dbReference type="SUPFAM" id="SSF48452">
    <property type="entry name" value="TPR-like"/>
    <property type="match status" value="1"/>
</dbReference>
<evidence type="ECO:0000313" key="9">
    <source>
        <dbReference type="EMBL" id="ERJ60319.1"/>
    </source>
</evidence>
<dbReference type="Pfam" id="PF14322">
    <property type="entry name" value="SusD-like_3"/>
    <property type="match status" value="1"/>
</dbReference>
<dbReference type="InterPro" id="IPR011990">
    <property type="entry name" value="TPR-like_helical_dom_sf"/>
</dbReference>
<feature type="domain" description="RagB/SusD" evidence="6">
    <location>
        <begin position="373"/>
        <end position="489"/>
    </location>
</feature>
<organism evidence="9 10">
    <name type="scientific">Sphingobacterium paucimobilis HER1398</name>
    <dbReference type="NCBI Taxonomy" id="1346330"/>
    <lineage>
        <taxon>Bacteria</taxon>
        <taxon>Pseudomonadati</taxon>
        <taxon>Bacteroidota</taxon>
        <taxon>Sphingobacteriia</taxon>
        <taxon>Sphingobacteriales</taxon>
        <taxon>Sphingobacteriaceae</taxon>
        <taxon>Sphingobacterium</taxon>
    </lineage>
</organism>
<dbReference type="AlphaFoldDB" id="U2J5U8"/>
<evidence type="ECO:0000256" key="2">
    <source>
        <dbReference type="ARBA" id="ARBA00006275"/>
    </source>
</evidence>
<feature type="domain" description="SusD-like N-terminal" evidence="7">
    <location>
        <begin position="22"/>
        <end position="216"/>
    </location>
</feature>
<comment type="caution">
    <text evidence="9">The sequence shown here is derived from an EMBL/GenBank/DDBJ whole genome shotgun (WGS) entry which is preliminary data.</text>
</comment>
<dbReference type="InterPro" id="IPR012944">
    <property type="entry name" value="SusD_RagB_dom"/>
</dbReference>
<accession>U2J5U8</accession>
<dbReference type="EMBL" id="ATDL01000007">
    <property type="protein sequence ID" value="ERJ60319.1"/>
    <property type="molecule type" value="Genomic_DNA"/>
</dbReference>
<evidence type="ECO:0008006" key="11">
    <source>
        <dbReference type="Google" id="ProtNLM"/>
    </source>
</evidence>
<dbReference type="Pfam" id="PF07980">
    <property type="entry name" value="SusD_RagB"/>
    <property type="match status" value="1"/>
</dbReference>
<dbReference type="OrthoDB" id="5694214at2"/>
<dbReference type="Proteomes" id="UP000016584">
    <property type="component" value="Unassembled WGS sequence"/>
</dbReference>
<name>U2J5U8_9SPHI</name>
<dbReference type="STRING" id="1346330.M472_03720"/>
<dbReference type="PATRIC" id="fig|1346330.5.peg.1281"/>
<keyword evidence="3" id="KW-0732">Signal</keyword>